<evidence type="ECO:0000313" key="2">
    <source>
        <dbReference type="Proteomes" id="UP000002770"/>
    </source>
</evidence>
<sequence>MAFGPSNLNSENQIYSKIILLLQNSTHIIDLGLVNMEDYQES</sequence>
<organism evidence="1 2">
    <name type="scientific">Legionella drancourtii LLAP12</name>
    <dbReference type="NCBI Taxonomy" id="658187"/>
    <lineage>
        <taxon>Bacteria</taxon>
        <taxon>Pseudomonadati</taxon>
        <taxon>Pseudomonadota</taxon>
        <taxon>Gammaproteobacteria</taxon>
        <taxon>Legionellales</taxon>
        <taxon>Legionellaceae</taxon>
        <taxon>Legionella</taxon>
    </lineage>
</organism>
<dbReference type="AlphaFoldDB" id="G9ETD3"/>
<protein>
    <submittedName>
        <fullName evidence="1">Uncharacterized protein</fullName>
    </submittedName>
</protein>
<dbReference type="InParanoid" id="G9ETD3"/>
<dbReference type="HOGENOM" id="CLU_3253446_0_0_6"/>
<dbReference type="EMBL" id="JH413847">
    <property type="protein sequence ID" value="EHL29600.1"/>
    <property type="molecule type" value="Genomic_DNA"/>
</dbReference>
<dbReference type="Proteomes" id="UP000002770">
    <property type="component" value="Unassembled WGS sequence"/>
</dbReference>
<proteinExistence type="predicted"/>
<gene>
    <name evidence="1" type="ORF">LDG_8564</name>
</gene>
<reference evidence="1 2" key="1">
    <citation type="journal article" date="2011" name="BMC Genomics">
        <title>Insight into cross-talk between intra-amoebal pathogens.</title>
        <authorList>
            <person name="Gimenez G."/>
            <person name="Bertelli C."/>
            <person name="Moliner C."/>
            <person name="Robert C."/>
            <person name="Raoult D."/>
            <person name="Fournier P.E."/>
            <person name="Greub G."/>
        </authorList>
    </citation>
    <scope>NUCLEOTIDE SEQUENCE [LARGE SCALE GENOMIC DNA]</scope>
    <source>
        <strain evidence="1 2">LLAP12</strain>
    </source>
</reference>
<keyword evidence="2" id="KW-1185">Reference proteome</keyword>
<evidence type="ECO:0000313" key="1">
    <source>
        <dbReference type="EMBL" id="EHL29600.1"/>
    </source>
</evidence>
<name>G9ETD3_9GAMM</name>
<accession>G9ETD3</accession>